<dbReference type="PRINTS" id="PR00111">
    <property type="entry name" value="ABHYDROLASE"/>
</dbReference>
<evidence type="ECO:0000313" key="4">
    <source>
        <dbReference type="Proteomes" id="UP001597402"/>
    </source>
</evidence>
<keyword evidence="3" id="KW-0378">Hydrolase</keyword>
<dbReference type="EMBL" id="JBHUHP010000030">
    <property type="protein sequence ID" value="MFD2094303.1"/>
    <property type="molecule type" value="Genomic_DNA"/>
</dbReference>
<sequence length="282" mass="30127">MTAVLADGRRLSWAEYGIADGAPLVMLHATPGSRLQFQWMHAPAAAAGIRLIAPERPGYGASDPVPGGTTFAAYADDLRQLLDHLELPVVTLCGVSGGGGFALAAALAHPERFGRLILVSAGLPVPRAARRGMALPVRLLLFLARYAPGLTGRLLAAQLSADPDSQLSRAGKRFMPASDRRLLDAPEWRRWFDEDFREALRQGPGAAVHDLAMSRAPLGADPADLAVDTVLLHGTEDVNVPVGIARWLAAQAPAARLIEQPGSGHLFSLERPQLIFEWVGRP</sequence>
<protein>
    <submittedName>
        <fullName evidence="3">Alpha/beta fold hydrolase</fullName>
    </submittedName>
</protein>
<keyword evidence="4" id="KW-1185">Reference proteome</keyword>
<reference evidence="4" key="1">
    <citation type="journal article" date="2019" name="Int. J. Syst. Evol. Microbiol.">
        <title>The Global Catalogue of Microorganisms (GCM) 10K type strain sequencing project: providing services to taxonomists for standard genome sequencing and annotation.</title>
        <authorList>
            <consortium name="The Broad Institute Genomics Platform"/>
            <consortium name="The Broad Institute Genome Sequencing Center for Infectious Disease"/>
            <person name="Wu L."/>
            <person name="Ma J."/>
        </authorList>
    </citation>
    <scope>NUCLEOTIDE SEQUENCE [LARGE SCALE GENOMIC DNA]</scope>
    <source>
        <strain evidence="4">JCM 3338</strain>
    </source>
</reference>
<evidence type="ECO:0000256" key="1">
    <source>
        <dbReference type="ARBA" id="ARBA00022559"/>
    </source>
</evidence>
<feature type="domain" description="AB hydrolase-1" evidence="2">
    <location>
        <begin position="23"/>
        <end position="272"/>
    </location>
</feature>
<dbReference type="PRINTS" id="PR00412">
    <property type="entry name" value="EPOXHYDRLASE"/>
</dbReference>
<evidence type="ECO:0000313" key="3">
    <source>
        <dbReference type="EMBL" id="MFD2094303.1"/>
    </source>
</evidence>
<organism evidence="3 4">
    <name type="scientific">Blastococcus deserti</name>
    <dbReference type="NCBI Taxonomy" id="2259033"/>
    <lineage>
        <taxon>Bacteria</taxon>
        <taxon>Bacillati</taxon>
        <taxon>Actinomycetota</taxon>
        <taxon>Actinomycetes</taxon>
        <taxon>Geodermatophilales</taxon>
        <taxon>Geodermatophilaceae</taxon>
        <taxon>Blastococcus</taxon>
    </lineage>
</organism>
<gene>
    <name evidence="3" type="ORF">ACFSHS_22275</name>
</gene>
<proteinExistence type="predicted"/>
<accession>A0ABW4XJ55</accession>
<evidence type="ECO:0000259" key="2">
    <source>
        <dbReference type="Pfam" id="PF00561"/>
    </source>
</evidence>
<dbReference type="InterPro" id="IPR000639">
    <property type="entry name" value="Epox_hydrolase-like"/>
</dbReference>
<dbReference type="SUPFAM" id="SSF53474">
    <property type="entry name" value="alpha/beta-Hydrolases"/>
    <property type="match status" value="1"/>
</dbReference>
<keyword evidence="1" id="KW-0560">Oxidoreductase</keyword>
<keyword evidence="1" id="KW-0575">Peroxidase</keyword>
<dbReference type="InterPro" id="IPR000073">
    <property type="entry name" value="AB_hydrolase_1"/>
</dbReference>
<dbReference type="RefSeq" id="WP_376881020.1">
    <property type="nucleotide sequence ID" value="NZ_JBHUHP010000030.1"/>
</dbReference>
<dbReference type="Pfam" id="PF00561">
    <property type="entry name" value="Abhydrolase_1"/>
    <property type="match status" value="1"/>
</dbReference>
<dbReference type="PANTHER" id="PTHR43433:SF5">
    <property type="entry name" value="AB HYDROLASE-1 DOMAIN-CONTAINING PROTEIN"/>
    <property type="match status" value="1"/>
</dbReference>
<dbReference type="Gene3D" id="3.40.50.1820">
    <property type="entry name" value="alpha/beta hydrolase"/>
    <property type="match status" value="1"/>
</dbReference>
<name>A0ABW4XJ55_9ACTN</name>
<dbReference type="GO" id="GO:0016787">
    <property type="term" value="F:hydrolase activity"/>
    <property type="evidence" value="ECO:0007669"/>
    <property type="project" value="UniProtKB-KW"/>
</dbReference>
<dbReference type="InterPro" id="IPR050471">
    <property type="entry name" value="AB_hydrolase"/>
</dbReference>
<dbReference type="Proteomes" id="UP001597402">
    <property type="component" value="Unassembled WGS sequence"/>
</dbReference>
<dbReference type="InterPro" id="IPR029058">
    <property type="entry name" value="AB_hydrolase_fold"/>
</dbReference>
<dbReference type="PANTHER" id="PTHR43433">
    <property type="entry name" value="HYDROLASE, ALPHA/BETA FOLD FAMILY PROTEIN"/>
    <property type="match status" value="1"/>
</dbReference>
<comment type="caution">
    <text evidence="3">The sequence shown here is derived from an EMBL/GenBank/DDBJ whole genome shotgun (WGS) entry which is preliminary data.</text>
</comment>